<evidence type="ECO:0000256" key="2">
    <source>
        <dbReference type="ARBA" id="ARBA00022670"/>
    </source>
</evidence>
<accession>D8R0S2</accession>
<evidence type="ECO:0000256" key="7">
    <source>
        <dbReference type="PIRSR" id="PIRSR601461-1"/>
    </source>
</evidence>
<reference evidence="9 10" key="1">
    <citation type="journal article" date="2011" name="Science">
        <title>The Selaginella genome identifies genetic changes associated with the evolution of vascular plants.</title>
        <authorList>
            <person name="Banks J.A."/>
            <person name="Nishiyama T."/>
            <person name="Hasebe M."/>
            <person name="Bowman J.L."/>
            <person name="Gribskov M."/>
            <person name="dePamphilis C."/>
            <person name="Albert V.A."/>
            <person name="Aono N."/>
            <person name="Aoyama T."/>
            <person name="Ambrose B.A."/>
            <person name="Ashton N.W."/>
            <person name="Axtell M.J."/>
            <person name="Barker E."/>
            <person name="Barker M.S."/>
            <person name="Bennetzen J.L."/>
            <person name="Bonawitz N.D."/>
            <person name="Chapple C."/>
            <person name="Cheng C."/>
            <person name="Correa L.G."/>
            <person name="Dacre M."/>
            <person name="DeBarry J."/>
            <person name="Dreyer I."/>
            <person name="Elias M."/>
            <person name="Engstrom E.M."/>
            <person name="Estelle M."/>
            <person name="Feng L."/>
            <person name="Finet C."/>
            <person name="Floyd S.K."/>
            <person name="Frommer W.B."/>
            <person name="Fujita T."/>
            <person name="Gramzow L."/>
            <person name="Gutensohn M."/>
            <person name="Harholt J."/>
            <person name="Hattori M."/>
            <person name="Heyl A."/>
            <person name="Hirai T."/>
            <person name="Hiwatashi Y."/>
            <person name="Ishikawa M."/>
            <person name="Iwata M."/>
            <person name="Karol K.G."/>
            <person name="Koehler B."/>
            <person name="Kolukisaoglu U."/>
            <person name="Kubo M."/>
            <person name="Kurata T."/>
            <person name="Lalonde S."/>
            <person name="Li K."/>
            <person name="Li Y."/>
            <person name="Litt A."/>
            <person name="Lyons E."/>
            <person name="Manning G."/>
            <person name="Maruyama T."/>
            <person name="Michael T.P."/>
            <person name="Mikami K."/>
            <person name="Miyazaki S."/>
            <person name="Morinaga S."/>
            <person name="Murata T."/>
            <person name="Mueller-Roeber B."/>
            <person name="Nelson D.R."/>
            <person name="Obara M."/>
            <person name="Oguri Y."/>
            <person name="Olmstead R.G."/>
            <person name="Onodera N."/>
            <person name="Petersen B.L."/>
            <person name="Pils B."/>
            <person name="Prigge M."/>
            <person name="Rensing S.A."/>
            <person name="Riano-Pachon D.M."/>
            <person name="Roberts A.W."/>
            <person name="Sato Y."/>
            <person name="Scheller H.V."/>
            <person name="Schulz B."/>
            <person name="Schulz C."/>
            <person name="Shakirov E.V."/>
            <person name="Shibagaki N."/>
            <person name="Shinohara N."/>
            <person name="Shippen D.E."/>
            <person name="Soerensen I."/>
            <person name="Sotooka R."/>
            <person name="Sugimoto N."/>
            <person name="Sugita M."/>
            <person name="Sumikawa N."/>
            <person name="Tanurdzic M."/>
            <person name="Theissen G."/>
            <person name="Ulvskov P."/>
            <person name="Wakazuki S."/>
            <person name="Weng J.K."/>
            <person name="Willats W.W."/>
            <person name="Wipf D."/>
            <person name="Wolf P.G."/>
            <person name="Yang L."/>
            <person name="Zimmer A.D."/>
            <person name="Zhu Q."/>
            <person name="Mitros T."/>
            <person name="Hellsten U."/>
            <person name="Loque D."/>
            <person name="Otillar R."/>
            <person name="Salamov A."/>
            <person name="Schmutz J."/>
            <person name="Shapiro H."/>
            <person name="Lindquist E."/>
            <person name="Lucas S."/>
            <person name="Rokhsar D."/>
            <person name="Grigoriev I.V."/>
        </authorList>
    </citation>
    <scope>NUCLEOTIDE SEQUENCE [LARGE SCALE GENOMIC DNA]</scope>
</reference>
<dbReference type="MEROPS" id="A01.050"/>
<feature type="domain" description="Peptidase A1" evidence="8">
    <location>
        <begin position="81"/>
        <end position="418"/>
    </location>
</feature>
<dbReference type="PROSITE" id="PS51767">
    <property type="entry name" value="PEPTIDASE_A1"/>
    <property type="match status" value="1"/>
</dbReference>
<organism evidence="10">
    <name type="scientific">Selaginella moellendorffii</name>
    <name type="common">Spikemoss</name>
    <dbReference type="NCBI Taxonomy" id="88036"/>
    <lineage>
        <taxon>Eukaryota</taxon>
        <taxon>Viridiplantae</taxon>
        <taxon>Streptophyta</taxon>
        <taxon>Embryophyta</taxon>
        <taxon>Tracheophyta</taxon>
        <taxon>Lycopodiopsida</taxon>
        <taxon>Selaginellales</taxon>
        <taxon>Selaginellaceae</taxon>
        <taxon>Selaginella</taxon>
    </lineage>
</organism>
<keyword evidence="4" id="KW-0064">Aspartyl protease</keyword>
<gene>
    <name evidence="9" type="ORF">SELMODRAFT_83230</name>
</gene>
<name>D8R0S2_SELML</name>
<evidence type="ECO:0000313" key="9">
    <source>
        <dbReference type="EMBL" id="EFJ34130.1"/>
    </source>
</evidence>
<dbReference type="eggNOG" id="KOG1339">
    <property type="taxonomic scope" value="Eukaryota"/>
</dbReference>
<dbReference type="InterPro" id="IPR032799">
    <property type="entry name" value="TAXi_C"/>
</dbReference>
<dbReference type="FunCoup" id="D8R0S2">
    <property type="interactions" value="300"/>
</dbReference>
<dbReference type="KEGG" id="smo:SELMODRAFT_83230"/>
<evidence type="ECO:0000256" key="1">
    <source>
        <dbReference type="ARBA" id="ARBA00007447"/>
    </source>
</evidence>
<dbReference type="PANTHER" id="PTHR47967">
    <property type="entry name" value="OS07G0603500 PROTEIN-RELATED"/>
    <property type="match status" value="1"/>
</dbReference>
<keyword evidence="5" id="KW-0378">Hydrolase</keyword>
<dbReference type="PANTHER" id="PTHR47967:SF60">
    <property type="entry name" value="PROTEIN ASPARTIC PROTEASE IN GUARD CELL 1-LIKE"/>
    <property type="match status" value="1"/>
</dbReference>
<dbReference type="PRINTS" id="PR00792">
    <property type="entry name" value="PEPSIN"/>
</dbReference>
<protein>
    <recommendedName>
        <fullName evidence="8">Peptidase A1 domain-containing protein</fullName>
    </recommendedName>
</protein>
<dbReference type="FunFam" id="2.40.70.10:FF:000016">
    <property type="entry name" value="Probable aspartic protease At2g35615"/>
    <property type="match status" value="1"/>
</dbReference>
<dbReference type="SUPFAM" id="SSF50630">
    <property type="entry name" value="Acid proteases"/>
    <property type="match status" value="1"/>
</dbReference>
<evidence type="ECO:0000256" key="4">
    <source>
        <dbReference type="ARBA" id="ARBA00022750"/>
    </source>
</evidence>
<dbReference type="InterPro" id="IPR032861">
    <property type="entry name" value="TAXi_N"/>
</dbReference>
<dbReference type="Gramene" id="EFJ34130">
    <property type="protein sequence ID" value="EFJ34130"/>
    <property type="gene ID" value="SELMODRAFT_83230"/>
</dbReference>
<keyword evidence="3" id="KW-0732">Signal</keyword>
<evidence type="ECO:0000256" key="6">
    <source>
        <dbReference type="ARBA" id="ARBA00023125"/>
    </source>
</evidence>
<sequence>MHRDSADSPYRPANATVHGLVRNRLHRDELRLLSISSRISLGVAGIPKSSLTNPLKNTNPFLQQDFETPLRSGLSDGSGEYFVSLGVGTPPRTVNMVADTGSDVLWLQCLPCQSCYGQTDPLFNPSFSSTFQSITCGSSLCQQLLIRGCRRNQCLYQVSYGDGSFTVGEFSTETLSFGSNAVNSVAIGCGHNNQGLFTGAAGLLGLGKGLLSFPSQVGQLYGSVFSYCLPTRESTGSVPLIFGNQAVASNAQFTTLLTNPKLDTFYYVEMVGIKVGGTSVNIPAGSLSLDSSTGNGGVILDSGTAVTRLVTSAYNPMRDAFRAGMPSDAKMTSGFSLFDTCYDLSGRSSIMLPAVSFVFNGGATMALPAQNIMVPVDNSGTYCLAFAPNSENFSIIGNIQQQSFRMSFDSTGNRVGIGANQCN</sequence>
<dbReference type="Pfam" id="PF14541">
    <property type="entry name" value="TAXi_C"/>
    <property type="match status" value="1"/>
</dbReference>
<dbReference type="EMBL" id="GL377570">
    <property type="protein sequence ID" value="EFJ34130.1"/>
    <property type="molecule type" value="Genomic_DNA"/>
</dbReference>
<dbReference type="InterPro" id="IPR021109">
    <property type="entry name" value="Peptidase_aspartic_dom_sf"/>
</dbReference>
<evidence type="ECO:0000259" key="8">
    <source>
        <dbReference type="PROSITE" id="PS51767"/>
    </source>
</evidence>
<dbReference type="OMA" id="HRFNQKF"/>
<dbReference type="InParanoid" id="D8R0S2"/>
<dbReference type="GO" id="GO:0003677">
    <property type="term" value="F:DNA binding"/>
    <property type="evidence" value="ECO:0007669"/>
    <property type="project" value="UniProtKB-KW"/>
</dbReference>
<dbReference type="Gene3D" id="2.40.70.10">
    <property type="entry name" value="Acid Proteases"/>
    <property type="match status" value="2"/>
</dbReference>
<dbReference type="InterPro" id="IPR001461">
    <property type="entry name" value="Aspartic_peptidase_A1"/>
</dbReference>
<dbReference type="InterPro" id="IPR051708">
    <property type="entry name" value="Plant_Aspart_Prot_A1"/>
</dbReference>
<keyword evidence="10" id="KW-1185">Reference proteome</keyword>
<dbReference type="FunFam" id="2.40.70.10:FF:000010">
    <property type="entry name" value="Aspartyl protease family protein 2"/>
    <property type="match status" value="1"/>
</dbReference>
<evidence type="ECO:0000313" key="10">
    <source>
        <dbReference type="Proteomes" id="UP000001514"/>
    </source>
</evidence>
<dbReference type="InterPro" id="IPR033121">
    <property type="entry name" value="PEPTIDASE_A1"/>
</dbReference>
<dbReference type="GO" id="GO:0004190">
    <property type="term" value="F:aspartic-type endopeptidase activity"/>
    <property type="evidence" value="ECO:0007669"/>
    <property type="project" value="UniProtKB-KW"/>
</dbReference>
<feature type="active site" evidence="7">
    <location>
        <position position="301"/>
    </location>
</feature>
<comment type="similarity">
    <text evidence="1">Belongs to the peptidase A1 family.</text>
</comment>
<evidence type="ECO:0000256" key="5">
    <source>
        <dbReference type="ARBA" id="ARBA00022801"/>
    </source>
</evidence>
<proteinExistence type="inferred from homology"/>
<feature type="active site" evidence="7">
    <location>
        <position position="99"/>
    </location>
</feature>
<dbReference type="Pfam" id="PF14543">
    <property type="entry name" value="TAXi_N"/>
    <property type="match status" value="1"/>
</dbReference>
<keyword evidence="6" id="KW-0238">DNA-binding</keyword>
<dbReference type="HOGENOM" id="CLU_005738_8_0_1"/>
<dbReference type="GO" id="GO:0006508">
    <property type="term" value="P:proteolysis"/>
    <property type="evidence" value="ECO:0007669"/>
    <property type="project" value="UniProtKB-KW"/>
</dbReference>
<dbReference type="OrthoDB" id="2747330at2759"/>
<dbReference type="AlphaFoldDB" id="D8R0S2"/>
<evidence type="ECO:0000256" key="3">
    <source>
        <dbReference type="ARBA" id="ARBA00022729"/>
    </source>
</evidence>
<keyword evidence="2" id="KW-0645">Protease</keyword>
<dbReference type="Proteomes" id="UP000001514">
    <property type="component" value="Unassembled WGS sequence"/>
</dbReference>